<evidence type="ECO:0000313" key="2">
    <source>
        <dbReference type="EMBL" id="KID71155.1"/>
    </source>
</evidence>
<dbReference type="HOGENOM" id="CLU_052875_0_0_1"/>
<reference evidence="2 3" key="1">
    <citation type="journal article" date="2014" name="Proc. Natl. Acad. Sci. U.S.A.">
        <title>Trajectory and genomic determinants of fungal-pathogen speciation and host adaptation.</title>
        <authorList>
            <person name="Hu X."/>
            <person name="Xiao G."/>
            <person name="Zheng P."/>
            <person name="Shang Y."/>
            <person name="Su Y."/>
            <person name="Zhang X."/>
            <person name="Liu X."/>
            <person name="Zhan S."/>
            <person name="St Leger R.J."/>
            <person name="Wang C."/>
        </authorList>
    </citation>
    <scope>NUCLEOTIDE SEQUENCE [LARGE SCALE GENOMIC DNA]</scope>
    <source>
        <strain evidence="2 3">ARSEF 549</strain>
    </source>
</reference>
<feature type="compositionally biased region" description="Polar residues" evidence="1">
    <location>
        <begin position="8"/>
        <end position="32"/>
    </location>
</feature>
<dbReference type="AlphaFoldDB" id="A0A0B4FAN9"/>
<dbReference type="EMBL" id="AZNF01000001">
    <property type="protein sequence ID" value="KID71155.1"/>
    <property type="molecule type" value="Genomic_DNA"/>
</dbReference>
<dbReference type="VEuPathDB" id="FungiDB:MAN_00754"/>
<keyword evidence="3" id="KW-1185">Reference proteome</keyword>
<protein>
    <submittedName>
        <fullName evidence="2">Uncharacterized protein</fullName>
    </submittedName>
</protein>
<name>A0A0B4FAN9_METAF</name>
<feature type="compositionally biased region" description="Basic and acidic residues" evidence="1">
    <location>
        <begin position="38"/>
        <end position="47"/>
    </location>
</feature>
<dbReference type="OrthoDB" id="5286775at2759"/>
<dbReference type="Proteomes" id="UP000031186">
    <property type="component" value="Unassembled WGS sequence"/>
</dbReference>
<evidence type="ECO:0000313" key="3">
    <source>
        <dbReference type="Proteomes" id="UP000031186"/>
    </source>
</evidence>
<comment type="caution">
    <text evidence="2">The sequence shown here is derived from an EMBL/GenBank/DDBJ whole genome shotgun (WGS) entry which is preliminary data.</text>
</comment>
<feature type="non-terminal residue" evidence="2">
    <location>
        <position position="1"/>
    </location>
</feature>
<accession>A0A0B4FAN9</accession>
<organism evidence="2 3">
    <name type="scientific">Metarhizium anisopliae (strain ARSEF 549)</name>
    <dbReference type="NCBI Taxonomy" id="3151832"/>
    <lineage>
        <taxon>Eukaryota</taxon>
        <taxon>Fungi</taxon>
        <taxon>Dikarya</taxon>
        <taxon>Ascomycota</taxon>
        <taxon>Pezizomycotina</taxon>
        <taxon>Sordariomycetes</taxon>
        <taxon>Hypocreomycetidae</taxon>
        <taxon>Hypocreales</taxon>
        <taxon>Clavicipitaceae</taxon>
        <taxon>Metarhizium</taxon>
    </lineage>
</organism>
<proteinExistence type="predicted"/>
<evidence type="ECO:0000256" key="1">
    <source>
        <dbReference type="SAM" id="MobiDB-lite"/>
    </source>
</evidence>
<gene>
    <name evidence="2" type="ORF">MAN_00754</name>
</gene>
<feature type="region of interest" description="Disordered" evidence="1">
    <location>
        <begin position="279"/>
        <end position="334"/>
    </location>
</feature>
<sequence length="420" mass="46984">METPPSPSLSNTPRPRLARTSSVSPQNTTTEPQMPVSIKKEEEDEDRHPVIETIDLFDQGYESSVDAPVTAAADLRLELEQEKRSYPGASTWADEEEKLFEILFQRADIPLLPAHWHVDFRGIPVVDSIFSAGDGVPSIIYSRSMKKEFQATMALIRLIDLTSSVRTTVQSGLRKKATQLIKRCLDKYIAWAAEDGGYSHLKIVPNITTAVMDAELGEKEITSTMKNRMRALAMAQREFLRVDRDDSFWDVSEVEGGEKGADFSTLIVEKYLKRVEELSESAKAPSRNGSRQGTPRPGSASRDDTTPTRRRSPPSPISNGLTPDEQQSTRDQIKYRHKPPVVYGLFILRTSVFLLTVDSAKGDSAYVSFHVDMHFMDRHQSVWNALTAAIAVCLARDQLSERTDEFEELSASAEESESEA</sequence>
<feature type="region of interest" description="Disordered" evidence="1">
    <location>
        <begin position="1"/>
        <end position="47"/>
    </location>
</feature>
<feature type="compositionally biased region" description="Polar residues" evidence="1">
    <location>
        <begin position="317"/>
        <end position="326"/>
    </location>
</feature>